<proteinExistence type="predicted"/>
<dbReference type="OrthoDB" id="6964328at2"/>
<dbReference type="RefSeq" id="WP_032623152.1">
    <property type="nucleotide sequence ID" value="NZ_CP083853.1"/>
</dbReference>
<evidence type="ECO:0000313" key="3">
    <source>
        <dbReference type="Proteomes" id="UP000036013"/>
    </source>
</evidence>
<sequence>MAVIPLLPKEGIALVLANMRIARAHGMSRNMAIPTTYLWFYQKVRNKGPWDYKQGHPELANFGNFNYGSAGYAAGIPSETLLMGAGWAQERAKTSKKKWGHWYQKPPYGDDPHDQFWIRQGIEYAKKYGY</sequence>
<comment type="caution">
    <text evidence="2">The sequence shown here is derived from an EMBL/GenBank/DDBJ whole genome shotgun (WGS) entry which is preliminary data.</text>
</comment>
<name>A0A0F0XN01_9ENTR</name>
<dbReference type="AlphaFoldDB" id="A0A0F0XN01"/>
<evidence type="ECO:0000259" key="1">
    <source>
        <dbReference type="Pfam" id="PF15607"/>
    </source>
</evidence>
<evidence type="ECO:0000313" key="2">
    <source>
        <dbReference type="EMBL" id="KLP90743.1"/>
    </source>
</evidence>
<dbReference type="EMBL" id="LEDI01000111">
    <property type="protein sequence ID" value="KLP90743.1"/>
    <property type="molecule type" value="Genomic_DNA"/>
</dbReference>
<dbReference type="Pfam" id="PF15607">
    <property type="entry name" value="Ntox44"/>
    <property type="match status" value="1"/>
</dbReference>
<dbReference type="KEGG" id="ern:BFV67_10850"/>
<dbReference type="Proteomes" id="UP000036013">
    <property type="component" value="Unassembled WGS sequence"/>
</dbReference>
<organism evidence="2 3">
    <name type="scientific">Enterobacter roggenkampii</name>
    <dbReference type="NCBI Taxonomy" id="1812935"/>
    <lineage>
        <taxon>Bacteria</taxon>
        <taxon>Pseudomonadati</taxon>
        <taxon>Pseudomonadota</taxon>
        <taxon>Gammaproteobacteria</taxon>
        <taxon>Enterobacterales</taxon>
        <taxon>Enterobacteriaceae</taxon>
        <taxon>Enterobacter</taxon>
        <taxon>Enterobacter cloacae complex</taxon>
    </lineage>
</organism>
<accession>A0A0F0XN01</accession>
<feature type="domain" description="Bacterial toxin 44" evidence="1">
    <location>
        <begin position="59"/>
        <end position="126"/>
    </location>
</feature>
<protein>
    <recommendedName>
        <fullName evidence="1">Bacterial toxin 44 domain-containing protein</fullName>
    </recommendedName>
</protein>
<dbReference type="InterPro" id="IPR028946">
    <property type="entry name" value="Ntox44"/>
</dbReference>
<gene>
    <name evidence="2" type="ORF">ABF77_25475</name>
</gene>
<accession>A0A1S2ACT0</accession>
<reference evidence="2 3" key="1">
    <citation type="submission" date="2015-06" db="EMBL/GenBank/DDBJ databases">
        <authorList>
            <person name="Adams M."/>
            <person name="Sutton G."/>
            <person name="Nelson K."/>
            <person name="Bonomo R."/>
            <person name="McCorrison J."/>
            <person name="Sanka R."/>
            <person name="Brinkac L."/>
            <person name="Nierman W."/>
        </authorList>
    </citation>
    <scope>NUCLEOTIDE SEQUENCE [LARGE SCALE GENOMIC DNA]</scope>
    <source>
        <strain evidence="2 3">GN02692</strain>
    </source>
</reference>